<sequence>MNSSVAKIRKKLDGIAVNYEKFGFKVDYEPIRVGREETCSYVNEGEIIGRDVDVDNLVSMLMCVDDDDVGCNFVSVAGIGGLGKTTLAQLVFFEDETTLVSVGCNDERVKSEFSLRMWACVSDEDSNEFRVKDILVKISTSATGSSCDHYTMDQVQIDLRKQLDENEYLLVLDDVWTEDREQWLKLERFLKCGKERSWVVVTTRSKQTARIVGKGVMYKLGGLSLDYSRRLFEMTAFGQENPSEELLEISHQIVDRCANVPLAIRVVGSLLYGQTMSRWHSFQEKGFAYISDDKNGIKLILKLSYHHLKLPLKSCFSY</sequence>
<dbReference type="PANTHER" id="PTHR36766:SF35">
    <property type="entry name" value="DISEASE RESISTANCE PROTEIN RGA3"/>
    <property type="match status" value="1"/>
</dbReference>
<accession>A0AAW1H9R8</accession>
<reference evidence="3" key="1">
    <citation type="submission" date="2024-03" db="EMBL/GenBank/DDBJ databases">
        <title>WGS assembly of Saponaria officinalis var. Norfolk2.</title>
        <authorList>
            <person name="Jenkins J."/>
            <person name="Shu S."/>
            <person name="Grimwood J."/>
            <person name="Barry K."/>
            <person name="Goodstein D."/>
            <person name="Schmutz J."/>
            <person name="Leebens-Mack J."/>
            <person name="Osbourn A."/>
        </authorList>
    </citation>
    <scope>NUCLEOTIDE SEQUENCE [LARGE SCALE GENOMIC DNA]</scope>
    <source>
        <strain evidence="3">JIC</strain>
    </source>
</reference>
<evidence type="ECO:0000259" key="2">
    <source>
        <dbReference type="Pfam" id="PF00931"/>
    </source>
</evidence>
<organism evidence="3 4">
    <name type="scientific">Saponaria officinalis</name>
    <name type="common">Common soapwort</name>
    <name type="synonym">Lychnis saponaria</name>
    <dbReference type="NCBI Taxonomy" id="3572"/>
    <lineage>
        <taxon>Eukaryota</taxon>
        <taxon>Viridiplantae</taxon>
        <taxon>Streptophyta</taxon>
        <taxon>Embryophyta</taxon>
        <taxon>Tracheophyta</taxon>
        <taxon>Spermatophyta</taxon>
        <taxon>Magnoliopsida</taxon>
        <taxon>eudicotyledons</taxon>
        <taxon>Gunneridae</taxon>
        <taxon>Pentapetalae</taxon>
        <taxon>Caryophyllales</taxon>
        <taxon>Caryophyllaceae</taxon>
        <taxon>Caryophylleae</taxon>
        <taxon>Saponaria</taxon>
    </lineage>
</organism>
<proteinExistence type="predicted"/>
<dbReference type="GO" id="GO:0043531">
    <property type="term" value="F:ADP binding"/>
    <property type="evidence" value="ECO:0007669"/>
    <property type="project" value="InterPro"/>
</dbReference>
<protein>
    <recommendedName>
        <fullName evidence="2">NB-ARC domain-containing protein</fullName>
    </recommendedName>
</protein>
<evidence type="ECO:0000313" key="3">
    <source>
        <dbReference type="EMBL" id="KAK9672747.1"/>
    </source>
</evidence>
<dbReference type="PRINTS" id="PR00364">
    <property type="entry name" value="DISEASERSIST"/>
</dbReference>
<dbReference type="InterPro" id="IPR042197">
    <property type="entry name" value="Apaf_helical"/>
</dbReference>
<dbReference type="PANTHER" id="PTHR36766">
    <property type="entry name" value="PLANT BROAD-SPECTRUM MILDEW RESISTANCE PROTEIN RPW8"/>
    <property type="match status" value="1"/>
</dbReference>
<dbReference type="Gene3D" id="3.40.50.300">
    <property type="entry name" value="P-loop containing nucleotide triphosphate hydrolases"/>
    <property type="match status" value="1"/>
</dbReference>
<dbReference type="SUPFAM" id="SSF52540">
    <property type="entry name" value="P-loop containing nucleoside triphosphate hydrolases"/>
    <property type="match status" value="1"/>
</dbReference>
<evidence type="ECO:0000313" key="4">
    <source>
        <dbReference type="Proteomes" id="UP001443914"/>
    </source>
</evidence>
<dbReference type="Pfam" id="PF00931">
    <property type="entry name" value="NB-ARC"/>
    <property type="match status" value="1"/>
</dbReference>
<dbReference type="AlphaFoldDB" id="A0AAW1H9R8"/>
<comment type="caution">
    <text evidence="3">The sequence shown here is derived from an EMBL/GenBank/DDBJ whole genome shotgun (WGS) entry which is preliminary data.</text>
</comment>
<feature type="domain" description="NB-ARC" evidence="2">
    <location>
        <begin position="53"/>
        <end position="239"/>
    </location>
</feature>
<name>A0AAW1H9R8_SAPOF</name>
<keyword evidence="4" id="KW-1185">Reference proteome</keyword>
<dbReference type="Gene3D" id="1.10.8.430">
    <property type="entry name" value="Helical domain of apoptotic protease-activating factors"/>
    <property type="match status" value="1"/>
</dbReference>
<keyword evidence="1" id="KW-0611">Plant defense</keyword>
<dbReference type="Proteomes" id="UP001443914">
    <property type="component" value="Unassembled WGS sequence"/>
</dbReference>
<dbReference type="InterPro" id="IPR002182">
    <property type="entry name" value="NB-ARC"/>
</dbReference>
<dbReference type="InterPro" id="IPR027417">
    <property type="entry name" value="P-loop_NTPase"/>
</dbReference>
<dbReference type="EMBL" id="JBDFQZ010000012">
    <property type="protein sequence ID" value="KAK9672747.1"/>
    <property type="molecule type" value="Genomic_DNA"/>
</dbReference>
<dbReference type="GO" id="GO:0006952">
    <property type="term" value="P:defense response"/>
    <property type="evidence" value="ECO:0007669"/>
    <property type="project" value="UniProtKB-KW"/>
</dbReference>
<evidence type="ECO:0000256" key="1">
    <source>
        <dbReference type="ARBA" id="ARBA00022821"/>
    </source>
</evidence>
<gene>
    <name evidence="3" type="ORF">RND81_12G121400</name>
</gene>